<dbReference type="InterPro" id="IPR011604">
    <property type="entry name" value="PDDEXK-like_dom_sf"/>
</dbReference>
<dbReference type="REBASE" id="345425">
    <property type="entry name" value="SspNKC35McrBCP"/>
</dbReference>
<keyword evidence="1" id="KW-0255">Endonuclease</keyword>
<keyword evidence="1" id="KW-0378">Hydrolase</keyword>
<keyword evidence="1" id="KW-0540">Nuclease</keyword>
<organism evidence="1 2">
    <name type="scientific">Salicibibacter halophilus</name>
    <dbReference type="NCBI Taxonomy" id="2502791"/>
    <lineage>
        <taxon>Bacteria</taxon>
        <taxon>Bacillati</taxon>
        <taxon>Bacillota</taxon>
        <taxon>Bacilli</taxon>
        <taxon>Bacillales</taxon>
        <taxon>Bacillaceae</taxon>
        <taxon>Salicibibacter</taxon>
    </lineage>
</organism>
<sequence>MKWYSLTEYKPGYFTTLAAGEKVWRHYADQILVEFPSPKTDGKWKLTPHGWVGFLPLSKEEGIQLRPKVPLANLFQMLEYAYQLKSFHFLDGSVQSETVRQLFERLAVHLATLVSTRTRKGLYRKYMDQIDEGPFLRGKMDVQHRIRNAWNVNIRSEYQEHEADIEDNRILLWTLYKIMQSGICREPSLLVVRRAYRGLKDAASLTPISASACTGRIYNRLNQDYKPMHALCRFFLENIGAHHTRGDRTMIPFIVNMAQLFESFVAEWLKVHLPGNYELKTQENVKLGQGEAVRFAIDLVIYDRELDRVKCVVDTKYKNTGTPESADVSQIVIYALMKDCKEAVLLYPTEDVDPLDEYIGDIRVRRLGFDLSGNLEESGKRFLNTLLAGG</sequence>
<dbReference type="OrthoDB" id="9786961at2"/>
<evidence type="ECO:0000313" key="1">
    <source>
        <dbReference type="EMBL" id="QDI90787.1"/>
    </source>
</evidence>
<dbReference type="AlphaFoldDB" id="A0A514LG07"/>
<dbReference type="PANTHER" id="PTHR38733:SF1">
    <property type="entry name" value="TYPE IV METHYL-DIRECTED RESTRICTION ENZYME ECOKMCRBC"/>
    <property type="match status" value="1"/>
</dbReference>
<dbReference type="Pfam" id="PF10117">
    <property type="entry name" value="McrBC"/>
    <property type="match status" value="1"/>
</dbReference>
<proteinExistence type="predicted"/>
<dbReference type="Proteomes" id="UP000319756">
    <property type="component" value="Chromosome"/>
</dbReference>
<protein>
    <submittedName>
        <fullName evidence="1">Restriction endonuclease</fullName>
    </submittedName>
</protein>
<dbReference type="Gene3D" id="3.90.320.10">
    <property type="match status" value="1"/>
</dbReference>
<evidence type="ECO:0000313" key="2">
    <source>
        <dbReference type="Proteomes" id="UP000319756"/>
    </source>
</evidence>
<accession>A0A514LG07</accession>
<dbReference type="GO" id="GO:0004519">
    <property type="term" value="F:endonuclease activity"/>
    <property type="evidence" value="ECO:0007669"/>
    <property type="project" value="UniProtKB-KW"/>
</dbReference>
<gene>
    <name evidence="1" type="ORF">EPH95_06005</name>
</gene>
<dbReference type="InterPro" id="IPR019292">
    <property type="entry name" value="McrC"/>
</dbReference>
<dbReference type="PANTHER" id="PTHR38733">
    <property type="entry name" value="PROTEIN MCRC"/>
    <property type="match status" value="1"/>
</dbReference>
<reference evidence="2" key="1">
    <citation type="submission" date="2019-01" db="EMBL/GenBank/DDBJ databases">
        <title>Genomic analysis of Salicibibacter sp. NKC3-5.</title>
        <authorList>
            <person name="Oh Y.J."/>
        </authorList>
    </citation>
    <scope>NUCLEOTIDE SEQUENCE [LARGE SCALE GENOMIC DNA]</scope>
    <source>
        <strain evidence="2">NKC3-5</strain>
    </source>
</reference>
<dbReference type="EMBL" id="CP035485">
    <property type="protein sequence ID" value="QDI90787.1"/>
    <property type="molecule type" value="Genomic_DNA"/>
</dbReference>
<dbReference type="KEGG" id="sale:EPH95_06005"/>
<dbReference type="RefSeq" id="WP_142088197.1">
    <property type="nucleotide sequence ID" value="NZ_CP035485.1"/>
</dbReference>
<keyword evidence="2" id="KW-1185">Reference proteome</keyword>
<name>A0A514LG07_9BACI</name>